<feature type="region of interest" description="Disordered" evidence="1">
    <location>
        <begin position="79"/>
        <end position="105"/>
    </location>
</feature>
<name>A0A4V3SJD1_9PEZI</name>
<dbReference type="InterPro" id="IPR022794">
    <property type="entry name" value="Bul1_C"/>
</dbReference>
<dbReference type="InterPro" id="IPR039634">
    <property type="entry name" value="Bul1-like"/>
</dbReference>
<dbReference type="InterPro" id="IPR011021">
    <property type="entry name" value="Arrestin-like_N"/>
</dbReference>
<dbReference type="Pfam" id="PF00339">
    <property type="entry name" value="Arrestin_N"/>
    <property type="match status" value="1"/>
</dbReference>
<dbReference type="AlphaFoldDB" id="A0A4V3SJD1"/>
<evidence type="ECO:0000313" key="5">
    <source>
        <dbReference type="Proteomes" id="UP000298138"/>
    </source>
</evidence>
<dbReference type="OrthoDB" id="2283785at2759"/>
<proteinExistence type="predicted"/>
<dbReference type="PANTHER" id="PTHR31904">
    <property type="entry name" value="BYPASS OF STOP CODON PROTEIN 5-RELATED"/>
    <property type="match status" value="1"/>
</dbReference>
<protein>
    <recommendedName>
        <fullName evidence="6">Arrestin-like N-terminal domain-containing protein</fullName>
    </recommendedName>
</protein>
<organism evidence="4 5">
    <name type="scientific">Ascodesmis nigricans</name>
    <dbReference type="NCBI Taxonomy" id="341454"/>
    <lineage>
        <taxon>Eukaryota</taxon>
        <taxon>Fungi</taxon>
        <taxon>Dikarya</taxon>
        <taxon>Ascomycota</taxon>
        <taxon>Pezizomycotina</taxon>
        <taxon>Pezizomycetes</taxon>
        <taxon>Pezizales</taxon>
        <taxon>Ascodesmidaceae</taxon>
        <taxon>Ascodesmis</taxon>
    </lineage>
</organism>
<evidence type="ECO:0000259" key="3">
    <source>
        <dbReference type="Pfam" id="PF04426"/>
    </source>
</evidence>
<dbReference type="Proteomes" id="UP000298138">
    <property type="component" value="Unassembled WGS sequence"/>
</dbReference>
<dbReference type="EMBL" id="ML220113">
    <property type="protein sequence ID" value="TGZ83525.1"/>
    <property type="molecule type" value="Genomic_DNA"/>
</dbReference>
<dbReference type="InParanoid" id="A0A4V3SJD1"/>
<feature type="domain" description="Bul1 C-terminal" evidence="3">
    <location>
        <begin position="366"/>
        <end position="427"/>
    </location>
</feature>
<dbReference type="CDD" id="cd22952">
    <property type="entry name" value="ART10-like"/>
    <property type="match status" value="1"/>
</dbReference>
<feature type="domain" description="Arrestin-like N-terminal" evidence="2">
    <location>
        <begin position="33"/>
        <end position="207"/>
    </location>
</feature>
<dbReference type="PANTHER" id="PTHR31904:SF1">
    <property type="entry name" value="BYPASS OF STOP CODON PROTEIN 5-RELATED"/>
    <property type="match status" value="1"/>
</dbReference>
<dbReference type="STRING" id="341454.A0A4V3SJD1"/>
<reference evidence="4 5" key="1">
    <citation type="submission" date="2019-04" db="EMBL/GenBank/DDBJ databases">
        <title>Comparative genomics and transcriptomics to analyze fruiting body development in filamentous ascomycetes.</title>
        <authorList>
            <consortium name="DOE Joint Genome Institute"/>
            <person name="Lutkenhaus R."/>
            <person name="Traeger S."/>
            <person name="Breuer J."/>
            <person name="Kuo A."/>
            <person name="Lipzen A."/>
            <person name="Pangilinan J."/>
            <person name="Dilworth D."/>
            <person name="Sandor L."/>
            <person name="Poggeler S."/>
            <person name="Barry K."/>
            <person name="Grigoriev I.V."/>
            <person name="Nowrousian M."/>
        </authorList>
    </citation>
    <scope>NUCLEOTIDE SEQUENCE [LARGE SCALE GENOMIC DNA]</scope>
    <source>
        <strain evidence="4 5">CBS 389.68</strain>
    </source>
</reference>
<dbReference type="InterPro" id="IPR014752">
    <property type="entry name" value="Arrestin-like_C"/>
</dbReference>
<keyword evidence="5" id="KW-1185">Reference proteome</keyword>
<evidence type="ECO:0000256" key="1">
    <source>
        <dbReference type="SAM" id="MobiDB-lite"/>
    </source>
</evidence>
<accession>A0A4V3SJD1</accession>
<gene>
    <name evidence="4" type="ORF">EX30DRAFT_84087</name>
</gene>
<dbReference type="Gene3D" id="2.60.40.640">
    <property type="match status" value="1"/>
</dbReference>
<evidence type="ECO:0000313" key="4">
    <source>
        <dbReference type="EMBL" id="TGZ83525.1"/>
    </source>
</evidence>
<evidence type="ECO:0008006" key="6">
    <source>
        <dbReference type="Google" id="ProtNLM"/>
    </source>
</evidence>
<evidence type="ECO:0000259" key="2">
    <source>
        <dbReference type="Pfam" id="PF00339"/>
    </source>
</evidence>
<feature type="compositionally biased region" description="Polar residues" evidence="1">
    <location>
        <begin position="85"/>
        <end position="101"/>
    </location>
</feature>
<dbReference type="Pfam" id="PF04426">
    <property type="entry name" value="Bul1_C"/>
    <property type="match status" value="1"/>
</dbReference>
<sequence length="504" mass="55111">MFTYAESIATSQSKAPTIRQSLKASYARPELSIRLKGDSKNFTTGDAIEGEVIFTTQADIRFDNISITFEGTSRTWMDRLGATPASGSGQTSVTQTVSGGQRSRDSNVKRPFLIEEKFLRLIQPIEESAYPIPRVASGSISFPFTFVVPSHFLPTVCSSKDDNLVVKAAHVQLPPSFGDSPRTDGYDDMAPDMTKISYNIRAQVHRKREDNTKICVISDSQRVHIRPTFEESPPVHVSRNSTDYVLHKEKDLRKGFLGRKIGRFTATAPEPNAMQLSTTSFCPATTTVPIDLTFTPSNLHSVPPPLGSVTTKLRSSTFFSTTHTSYIPTPSTARLDPLVGHYHESTLLSSRNIANTAWTLSTSPTTGRLQYKAQLTLPITEPKGKTLIPSFSTCYISRSYRLEIAISVHTSSHSQPSLTLKVPLQVARPGKNEGGEIHDGEILRDVEAFFTPRSVAPPPGWSAPEARAGRRGMPVREGYSTFGGQVAVLPVRIPSPMGISPGCG</sequence>